<feature type="transmembrane region" description="Helical" evidence="13">
    <location>
        <begin position="214"/>
        <end position="235"/>
    </location>
</feature>
<keyword evidence="15" id="KW-1185">Reference proteome</keyword>
<keyword evidence="4 12" id="KW-0349">Heme</keyword>
<dbReference type="InterPro" id="IPR036396">
    <property type="entry name" value="Cyt_P450_sf"/>
</dbReference>
<evidence type="ECO:0000256" key="10">
    <source>
        <dbReference type="ARBA" id="ARBA00023033"/>
    </source>
</evidence>
<comment type="caution">
    <text evidence="14">The sequence shown here is derived from an EMBL/GenBank/DDBJ whole genome shotgun (WGS) entry which is preliminary data.</text>
</comment>
<keyword evidence="8" id="KW-0560">Oxidoreductase</keyword>
<evidence type="ECO:0000256" key="1">
    <source>
        <dbReference type="ARBA" id="ARBA00001971"/>
    </source>
</evidence>
<evidence type="ECO:0000256" key="8">
    <source>
        <dbReference type="ARBA" id="ARBA00023002"/>
    </source>
</evidence>
<evidence type="ECO:0000256" key="5">
    <source>
        <dbReference type="ARBA" id="ARBA00022692"/>
    </source>
</evidence>
<evidence type="ECO:0000313" key="15">
    <source>
        <dbReference type="Proteomes" id="UP000286045"/>
    </source>
</evidence>
<feature type="binding site" description="axial binding residue" evidence="12">
    <location>
        <position position="429"/>
    </location>
    <ligand>
        <name>heme</name>
        <dbReference type="ChEBI" id="CHEBI:30413"/>
    </ligand>
    <ligandPart>
        <name>Fe</name>
        <dbReference type="ChEBI" id="CHEBI:18248"/>
    </ligandPart>
</feature>
<keyword evidence="11 13" id="KW-0472">Membrane</keyword>
<evidence type="ECO:0000256" key="6">
    <source>
        <dbReference type="ARBA" id="ARBA00022723"/>
    </source>
</evidence>
<comment type="subcellular location">
    <subcellularLocation>
        <location evidence="2">Membrane</location>
    </subcellularLocation>
</comment>
<dbReference type="AlphaFoldDB" id="A0A439D9H2"/>
<dbReference type="SUPFAM" id="SSF48264">
    <property type="entry name" value="Cytochrome P450"/>
    <property type="match status" value="1"/>
</dbReference>
<dbReference type="Pfam" id="PF00067">
    <property type="entry name" value="p450"/>
    <property type="match status" value="1"/>
</dbReference>
<evidence type="ECO:0000256" key="3">
    <source>
        <dbReference type="ARBA" id="ARBA00010617"/>
    </source>
</evidence>
<dbReference type="Proteomes" id="UP000286045">
    <property type="component" value="Unassembled WGS sequence"/>
</dbReference>
<dbReference type="InterPro" id="IPR001128">
    <property type="entry name" value="Cyt_P450"/>
</dbReference>
<dbReference type="PANTHER" id="PTHR46206:SF5">
    <property type="entry name" value="P450, PUTATIVE (EUROFUNG)-RELATED"/>
    <property type="match status" value="1"/>
</dbReference>
<protein>
    <recommendedName>
        <fullName evidence="16">Cytochrome P450</fullName>
    </recommendedName>
</protein>
<dbReference type="STRING" id="363999.A0A439D9H2"/>
<dbReference type="InterPro" id="IPR002403">
    <property type="entry name" value="Cyt_P450_E_grp-IV"/>
</dbReference>
<evidence type="ECO:0000256" key="12">
    <source>
        <dbReference type="PIRSR" id="PIRSR602403-1"/>
    </source>
</evidence>
<dbReference type="GO" id="GO:0016020">
    <property type="term" value="C:membrane"/>
    <property type="evidence" value="ECO:0007669"/>
    <property type="project" value="UniProtKB-SubCell"/>
</dbReference>
<evidence type="ECO:0000313" key="14">
    <source>
        <dbReference type="EMBL" id="RWA11061.1"/>
    </source>
</evidence>
<dbReference type="Gene3D" id="1.10.630.10">
    <property type="entry name" value="Cytochrome P450"/>
    <property type="match status" value="1"/>
</dbReference>
<keyword evidence="9 12" id="KW-0408">Iron</keyword>
<keyword evidence="7 13" id="KW-1133">Transmembrane helix</keyword>
<dbReference type="PANTHER" id="PTHR46206">
    <property type="entry name" value="CYTOCHROME P450"/>
    <property type="match status" value="1"/>
</dbReference>
<dbReference type="GO" id="GO:0005506">
    <property type="term" value="F:iron ion binding"/>
    <property type="evidence" value="ECO:0007669"/>
    <property type="project" value="InterPro"/>
</dbReference>
<evidence type="ECO:0000256" key="11">
    <source>
        <dbReference type="ARBA" id="ARBA00023136"/>
    </source>
</evidence>
<accession>A0A439D9H2</accession>
<dbReference type="GO" id="GO:0004497">
    <property type="term" value="F:monooxygenase activity"/>
    <property type="evidence" value="ECO:0007669"/>
    <property type="project" value="UniProtKB-KW"/>
</dbReference>
<dbReference type="GO" id="GO:0016705">
    <property type="term" value="F:oxidoreductase activity, acting on paired donors, with incorporation or reduction of molecular oxygen"/>
    <property type="evidence" value="ECO:0007669"/>
    <property type="project" value="InterPro"/>
</dbReference>
<keyword evidence="5 13" id="KW-0812">Transmembrane</keyword>
<evidence type="ECO:0008006" key="16">
    <source>
        <dbReference type="Google" id="ProtNLM"/>
    </source>
</evidence>
<gene>
    <name evidence="14" type="ORF">EKO27_g4062</name>
</gene>
<comment type="similarity">
    <text evidence="3">Belongs to the cytochrome P450 family.</text>
</comment>
<evidence type="ECO:0000256" key="4">
    <source>
        <dbReference type="ARBA" id="ARBA00022617"/>
    </source>
</evidence>
<keyword evidence="6 12" id="KW-0479">Metal-binding</keyword>
<name>A0A439D9H2_9PEZI</name>
<evidence type="ECO:0000256" key="7">
    <source>
        <dbReference type="ARBA" id="ARBA00022989"/>
    </source>
</evidence>
<sequence length="481" mass="55020">MFTPKPQLTSDTPLRSSSPPIVHISREIRRSSKVNDAYSAALDEHGPVIIVPRHGRNEYVIDHRYAHEVLTDTKNFNFEKGVSKLLHIRFLALFDSETFVQDIDSLVAKNVQPRMNAIIEKIFPIFQEYFDVMEGEIRDLTAGRKPFEFPDVLRRLQLAVAHAMVVMVLGPQYASPRTAGYFADVAVAMTRLTGLRENTEAWVMFPWLWVLWNAFRAMFFTIIPFFFTIMPALWASRRAHFQNDLVARRGDFVPLFDTLLTKRFHEKSGLFATVAVFRCAVLCVGLIFASIHQTVVAGSWMLVKLTEKQEEYLPAIRREWESVCCPGESLNVTKLSQLTLLDSFVREVFRTKGDTWSTIRQTTRPVRVGPHVLPKHATCLVLASRVHRHPDNYGTTGDVFDGFRWAKEGRPTVQGSPEFLAFGMGKWACPGRHLAMHEIKIVLYMFFTKFDIRLKENSFRISDPMNTTSIAPEATFLLACK</sequence>
<keyword evidence="10" id="KW-0503">Monooxygenase</keyword>
<evidence type="ECO:0000256" key="2">
    <source>
        <dbReference type="ARBA" id="ARBA00004370"/>
    </source>
</evidence>
<reference evidence="14 15" key="1">
    <citation type="submission" date="2018-12" db="EMBL/GenBank/DDBJ databases">
        <title>Draft genome sequence of Xylaria grammica IHI A82.</title>
        <authorList>
            <person name="Buettner E."/>
            <person name="Kellner H."/>
        </authorList>
    </citation>
    <scope>NUCLEOTIDE SEQUENCE [LARGE SCALE GENOMIC DNA]</scope>
    <source>
        <strain evidence="14 15">IHI A82</strain>
    </source>
</reference>
<feature type="transmembrane region" description="Helical" evidence="13">
    <location>
        <begin position="270"/>
        <end position="291"/>
    </location>
</feature>
<comment type="cofactor">
    <cofactor evidence="1 12">
        <name>heme</name>
        <dbReference type="ChEBI" id="CHEBI:30413"/>
    </cofactor>
</comment>
<proteinExistence type="inferred from homology"/>
<dbReference type="EMBL" id="RYZI01000092">
    <property type="protein sequence ID" value="RWA11061.1"/>
    <property type="molecule type" value="Genomic_DNA"/>
</dbReference>
<evidence type="ECO:0000256" key="9">
    <source>
        <dbReference type="ARBA" id="ARBA00023004"/>
    </source>
</evidence>
<dbReference type="PRINTS" id="PR00465">
    <property type="entry name" value="EP450IV"/>
</dbReference>
<dbReference type="GO" id="GO:0020037">
    <property type="term" value="F:heme binding"/>
    <property type="evidence" value="ECO:0007669"/>
    <property type="project" value="InterPro"/>
</dbReference>
<evidence type="ECO:0000256" key="13">
    <source>
        <dbReference type="SAM" id="Phobius"/>
    </source>
</evidence>
<organism evidence="14 15">
    <name type="scientific">Xylaria grammica</name>
    <dbReference type="NCBI Taxonomy" id="363999"/>
    <lineage>
        <taxon>Eukaryota</taxon>
        <taxon>Fungi</taxon>
        <taxon>Dikarya</taxon>
        <taxon>Ascomycota</taxon>
        <taxon>Pezizomycotina</taxon>
        <taxon>Sordariomycetes</taxon>
        <taxon>Xylariomycetidae</taxon>
        <taxon>Xylariales</taxon>
        <taxon>Xylariaceae</taxon>
        <taxon>Xylaria</taxon>
    </lineage>
</organism>